<protein>
    <recommendedName>
        <fullName evidence="3">Heme oxygenase</fullName>
    </recommendedName>
</protein>
<proteinExistence type="predicted"/>
<accession>A0ABQ3L837</accession>
<evidence type="ECO:0008006" key="3">
    <source>
        <dbReference type="Google" id="ProtNLM"/>
    </source>
</evidence>
<dbReference type="Gene3D" id="1.20.910.10">
    <property type="entry name" value="Heme oxygenase-like"/>
    <property type="match status" value="1"/>
</dbReference>
<keyword evidence="2" id="KW-1185">Reference proteome</keyword>
<dbReference type="Proteomes" id="UP000652430">
    <property type="component" value="Unassembled WGS sequence"/>
</dbReference>
<sequence>MIARGYICVEPNYYDAMTHQITARGALRAATHEQHDRVDRLYSQIRLDDRADYGAFLGAQAAAHIPVEQALVEAGVGAIVPDWDIRQRGDLVRADLAVLGLPVPDPAGPIVFSDEAAVLGGLYVLEGSRLGGTMLRRSVPADFPTRFLGGVDSAAWRSLLQMLDVRLDTGLKRSVAVAAARNVFALFETSGQRIVETGHLG</sequence>
<gene>
    <name evidence="1" type="ORF">GCM10008023_02430</name>
</gene>
<evidence type="ECO:0000313" key="1">
    <source>
        <dbReference type="EMBL" id="GHH07887.1"/>
    </source>
</evidence>
<name>A0ABQ3L837_9SPHN</name>
<dbReference type="EMBL" id="BNAQ01000001">
    <property type="protein sequence ID" value="GHH07887.1"/>
    <property type="molecule type" value="Genomic_DNA"/>
</dbReference>
<organism evidence="1 2">
    <name type="scientific">Sphingomonas glacialis</name>
    <dbReference type="NCBI Taxonomy" id="658225"/>
    <lineage>
        <taxon>Bacteria</taxon>
        <taxon>Pseudomonadati</taxon>
        <taxon>Pseudomonadota</taxon>
        <taxon>Alphaproteobacteria</taxon>
        <taxon>Sphingomonadales</taxon>
        <taxon>Sphingomonadaceae</taxon>
        <taxon>Sphingomonas</taxon>
    </lineage>
</organism>
<dbReference type="CDD" id="cd19166">
    <property type="entry name" value="HemeO-bac"/>
    <property type="match status" value="1"/>
</dbReference>
<evidence type="ECO:0000313" key="2">
    <source>
        <dbReference type="Proteomes" id="UP000652430"/>
    </source>
</evidence>
<dbReference type="SUPFAM" id="SSF48613">
    <property type="entry name" value="Heme oxygenase-like"/>
    <property type="match status" value="1"/>
</dbReference>
<dbReference type="InterPro" id="IPR016084">
    <property type="entry name" value="Haem_Oase-like_multi-hlx"/>
</dbReference>
<reference evidence="2" key="1">
    <citation type="journal article" date="2019" name="Int. J. Syst. Evol. Microbiol.">
        <title>The Global Catalogue of Microorganisms (GCM) 10K type strain sequencing project: providing services to taxonomists for standard genome sequencing and annotation.</title>
        <authorList>
            <consortium name="The Broad Institute Genomics Platform"/>
            <consortium name="The Broad Institute Genome Sequencing Center for Infectious Disease"/>
            <person name="Wu L."/>
            <person name="Ma J."/>
        </authorList>
    </citation>
    <scope>NUCLEOTIDE SEQUENCE [LARGE SCALE GENOMIC DNA]</scope>
    <source>
        <strain evidence="2">CGMCC 1.8957</strain>
    </source>
</reference>
<comment type="caution">
    <text evidence="1">The sequence shown here is derived from an EMBL/GenBank/DDBJ whole genome shotgun (WGS) entry which is preliminary data.</text>
</comment>